<gene>
    <name evidence="2" type="ORF">EDC28_107217</name>
</gene>
<dbReference type="RefSeq" id="WP_123422039.1">
    <property type="nucleotide sequence ID" value="NZ_RJUL01000007.1"/>
</dbReference>
<protein>
    <submittedName>
        <fullName evidence="2">Uncharacterized protein DUF4325</fullName>
    </submittedName>
</protein>
<dbReference type="Proteomes" id="UP000268033">
    <property type="component" value="Unassembled WGS sequence"/>
</dbReference>
<evidence type="ECO:0000259" key="1">
    <source>
        <dbReference type="Pfam" id="PF14213"/>
    </source>
</evidence>
<reference evidence="2 3" key="1">
    <citation type="submission" date="2018-11" db="EMBL/GenBank/DDBJ databases">
        <title>Genomic Encyclopedia of Type Strains, Phase IV (KMG-IV): sequencing the most valuable type-strain genomes for metagenomic binning, comparative biology and taxonomic classification.</title>
        <authorList>
            <person name="Goeker M."/>
        </authorList>
    </citation>
    <scope>NUCLEOTIDE SEQUENCE [LARGE SCALE GENOMIC DNA]</scope>
    <source>
        <strain evidence="2 3">DSM 21945</strain>
    </source>
</reference>
<proteinExistence type="predicted"/>
<evidence type="ECO:0000313" key="3">
    <source>
        <dbReference type="Proteomes" id="UP000268033"/>
    </source>
</evidence>
<dbReference type="Pfam" id="PF14213">
    <property type="entry name" value="DUF4325"/>
    <property type="match status" value="1"/>
</dbReference>
<feature type="domain" description="DUF4325" evidence="1">
    <location>
        <begin position="19"/>
        <end position="79"/>
    </location>
</feature>
<dbReference type="InterPro" id="IPR025474">
    <property type="entry name" value="DUF4325"/>
</dbReference>
<organism evidence="2 3">
    <name type="scientific">Gallaecimonas pentaromativorans</name>
    <dbReference type="NCBI Taxonomy" id="584787"/>
    <lineage>
        <taxon>Bacteria</taxon>
        <taxon>Pseudomonadati</taxon>
        <taxon>Pseudomonadota</taxon>
        <taxon>Gammaproteobacteria</taxon>
        <taxon>Enterobacterales</taxon>
        <taxon>Gallaecimonadaceae</taxon>
        <taxon>Gallaecimonas</taxon>
    </lineage>
</organism>
<comment type="caution">
    <text evidence="2">The sequence shown here is derived from an EMBL/GenBank/DDBJ whole genome shotgun (WGS) entry which is preliminary data.</text>
</comment>
<dbReference type="EMBL" id="RJUL01000007">
    <property type="protein sequence ID" value="ROQ24334.1"/>
    <property type="molecule type" value="Genomic_DNA"/>
</dbReference>
<name>A0A3N1NWX7_9GAMM</name>
<keyword evidence="3" id="KW-1185">Reference proteome</keyword>
<sequence length="112" mass="12397">MKIVKVFDLVGKNAISMQSGTKLHDAIYKSLMNDEFIELDFSGVLLYASPFFNASIGILLNDITIDRLTRNLKITNCSDVGIGLLNAVIQNALQFYGGDKTVSDTLNKHEKE</sequence>
<accession>A0A3N1NWX7</accession>
<dbReference type="AlphaFoldDB" id="A0A3N1NWX7"/>
<evidence type="ECO:0000313" key="2">
    <source>
        <dbReference type="EMBL" id="ROQ24334.1"/>
    </source>
</evidence>